<sequence length="509" mass="58775">MGLFSRLPRELRDLIYTFYLVVDGGYVGDGDSIFHNTLLTKKHEQNRLPRSTLQRQQCILRRADRSSTDIALVFTCKSIAEEMYGGDLALRVNTITFSTFYSDELRLRAGRFNYIREEHVEVENVNIFQHLGECFWGPVYDELQNTYPIFMPLVDAVRKGKPPSNIHSCPHYGQARSLYSGFVKYALQLAAYYHPPEFVEAVEQHRLSKKRKRRGQFDPHHIAHCSVEAWDIPTRADLLHLASHTRSSGEPLLEVQVRRGVLPEDASPKFIKQGSPTRRSSPVMASSGMGYFGRLPREMRDTIYRSYLIVEGGYICDSEALIKGQLNGNPLCRLKQSNGSRIDLALVFTCKAISAEMGCGDLALRVNTITFSTFYSDERDAAWQQARQEARQRGYLPAKSFMELHDKERNFIRRLTSQIDWGYFYEDFPHAMKDLTNNNSIIRCNFDVGNSWDVEQMVQERRHHSESKWNDDWHKHEPMSWDTVTPQPKWKAMLEEDVVSRQSLLSPSS</sequence>
<dbReference type="OrthoDB" id="5062850at2759"/>
<accession>A0A9P6I693</accession>
<dbReference type="AlphaFoldDB" id="A0A9P6I693"/>
<reference evidence="1" key="1">
    <citation type="submission" date="2020-03" db="EMBL/GenBank/DDBJ databases">
        <authorList>
            <person name="He L."/>
        </authorList>
    </citation>
    <scope>NUCLEOTIDE SEQUENCE</scope>
    <source>
        <strain evidence="1">CkLH20</strain>
    </source>
</reference>
<dbReference type="RefSeq" id="XP_038746235.1">
    <property type="nucleotide sequence ID" value="XM_038888338.1"/>
</dbReference>
<dbReference type="GeneID" id="62161412"/>
<protein>
    <submittedName>
        <fullName evidence="1">Uncharacterized protein</fullName>
    </submittedName>
</protein>
<reference evidence="1" key="2">
    <citation type="submission" date="2020-11" db="EMBL/GenBank/DDBJ databases">
        <title>Whole genome sequencing of Colletotrichum sp.</title>
        <authorList>
            <person name="Li H."/>
        </authorList>
    </citation>
    <scope>NUCLEOTIDE SEQUENCE</scope>
    <source>
        <strain evidence="1">CkLH20</strain>
    </source>
</reference>
<organism evidence="1 2">
    <name type="scientific">Colletotrichum karsti</name>
    <dbReference type="NCBI Taxonomy" id="1095194"/>
    <lineage>
        <taxon>Eukaryota</taxon>
        <taxon>Fungi</taxon>
        <taxon>Dikarya</taxon>
        <taxon>Ascomycota</taxon>
        <taxon>Pezizomycotina</taxon>
        <taxon>Sordariomycetes</taxon>
        <taxon>Hypocreomycetidae</taxon>
        <taxon>Glomerellales</taxon>
        <taxon>Glomerellaceae</taxon>
        <taxon>Colletotrichum</taxon>
        <taxon>Colletotrichum boninense species complex</taxon>
    </lineage>
</organism>
<evidence type="ECO:0000313" key="1">
    <source>
        <dbReference type="EMBL" id="KAF9876774.1"/>
    </source>
</evidence>
<proteinExistence type="predicted"/>
<keyword evidence="2" id="KW-1185">Reference proteome</keyword>
<dbReference type="EMBL" id="JAATWM020000016">
    <property type="protein sequence ID" value="KAF9876774.1"/>
    <property type="molecule type" value="Genomic_DNA"/>
</dbReference>
<gene>
    <name evidence="1" type="ORF">CkaCkLH20_05620</name>
</gene>
<evidence type="ECO:0000313" key="2">
    <source>
        <dbReference type="Proteomes" id="UP000781932"/>
    </source>
</evidence>
<name>A0A9P6I693_9PEZI</name>
<comment type="caution">
    <text evidence="1">The sequence shown here is derived from an EMBL/GenBank/DDBJ whole genome shotgun (WGS) entry which is preliminary data.</text>
</comment>
<dbReference type="Proteomes" id="UP000781932">
    <property type="component" value="Unassembled WGS sequence"/>
</dbReference>